<protein>
    <submittedName>
        <fullName evidence="9">FecCD family ABC transporter permease</fullName>
    </submittedName>
</protein>
<keyword evidence="6 8" id="KW-1133">Transmembrane helix</keyword>
<evidence type="ECO:0000256" key="6">
    <source>
        <dbReference type="ARBA" id="ARBA00022989"/>
    </source>
</evidence>
<comment type="similarity">
    <text evidence="2">Belongs to the binding-protein-dependent transport system permease family. FecCD subfamily.</text>
</comment>
<feature type="transmembrane region" description="Helical" evidence="8">
    <location>
        <begin position="59"/>
        <end position="76"/>
    </location>
</feature>
<keyword evidence="4" id="KW-1003">Cell membrane</keyword>
<name>A0ABW1JHJ9_9ACTN</name>
<accession>A0ABW1JHJ9</accession>
<evidence type="ECO:0000256" key="2">
    <source>
        <dbReference type="ARBA" id="ARBA00007935"/>
    </source>
</evidence>
<evidence type="ECO:0000256" key="4">
    <source>
        <dbReference type="ARBA" id="ARBA00022475"/>
    </source>
</evidence>
<feature type="transmembrane region" description="Helical" evidence="8">
    <location>
        <begin position="273"/>
        <end position="294"/>
    </location>
</feature>
<evidence type="ECO:0000256" key="1">
    <source>
        <dbReference type="ARBA" id="ARBA00004651"/>
    </source>
</evidence>
<dbReference type="InterPro" id="IPR000522">
    <property type="entry name" value="ABC_transptr_permease_BtuC"/>
</dbReference>
<keyword evidence="3" id="KW-0813">Transport</keyword>
<dbReference type="Proteomes" id="UP001596189">
    <property type="component" value="Unassembled WGS sequence"/>
</dbReference>
<feature type="transmembrane region" description="Helical" evidence="8">
    <location>
        <begin position="114"/>
        <end position="134"/>
    </location>
</feature>
<comment type="subcellular location">
    <subcellularLocation>
        <location evidence="1">Cell membrane</location>
        <topology evidence="1">Multi-pass membrane protein</topology>
    </subcellularLocation>
</comment>
<dbReference type="RefSeq" id="WP_345714927.1">
    <property type="nucleotide sequence ID" value="NZ_BAABFP010000002.1"/>
</dbReference>
<evidence type="ECO:0000313" key="9">
    <source>
        <dbReference type="EMBL" id="MFC6008377.1"/>
    </source>
</evidence>
<organism evidence="9 10">
    <name type="scientific">Angustibacter luteus</name>
    <dbReference type="NCBI Taxonomy" id="658456"/>
    <lineage>
        <taxon>Bacteria</taxon>
        <taxon>Bacillati</taxon>
        <taxon>Actinomycetota</taxon>
        <taxon>Actinomycetes</taxon>
        <taxon>Kineosporiales</taxon>
        <taxon>Kineosporiaceae</taxon>
    </lineage>
</organism>
<evidence type="ECO:0000256" key="7">
    <source>
        <dbReference type="ARBA" id="ARBA00023136"/>
    </source>
</evidence>
<comment type="caution">
    <text evidence="9">The sequence shown here is derived from an EMBL/GenBank/DDBJ whole genome shotgun (WGS) entry which is preliminary data.</text>
</comment>
<dbReference type="PANTHER" id="PTHR30472">
    <property type="entry name" value="FERRIC ENTEROBACTIN TRANSPORT SYSTEM PERMEASE PROTEIN"/>
    <property type="match status" value="1"/>
</dbReference>
<feature type="transmembrane region" description="Helical" evidence="8">
    <location>
        <begin position="88"/>
        <end position="108"/>
    </location>
</feature>
<evidence type="ECO:0000256" key="3">
    <source>
        <dbReference type="ARBA" id="ARBA00022448"/>
    </source>
</evidence>
<keyword evidence="7 8" id="KW-0472">Membrane</keyword>
<proteinExistence type="inferred from homology"/>
<feature type="transmembrane region" description="Helical" evidence="8">
    <location>
        <begin position="187"/>
        <end position="207"/>
    </location>
</feature>
<feature type="transmembrane region" description="Helical" evidence="8">
    <location>
        <begin position="306"/>
        <end position="324"/>
    </location>
</feature>
<keyword evidence="10" id="KW-1185">Reference proteome</keyword>
<dbReference type="SUPFAM" id="SSF81345">
    <property type="entry name" value="ABC transporter involved in vitamin B12 uptake, BtuC"/>
    <property type="match status" value="1"/>
</dbReference>
<dbReference type="CDD" id="cd06550">
    <property type="entry name" value="TM_ABC_iron-siderophores_like"/>
    <property type="match status" value="1"/>
</dbReference>
<dbReference type="Pfam" id="PF01032">
    <property type="entry name" value="FecCD"/>
    <property type="match status" value="1"/>
</dbReference>
<evidence type="ECO:0000256" key="8">
    <source>
        <dbReference type="SAM" id="Phobius"/>
    </source>
</evidence>
<dbReference type="PANTHER" id="PTHR30472:SF1">
    <property type="entry name" value="FE(3+) DICITRATE TRANSPORT SYSTEM PERMEASE PROTEIN FECC-RELATED"/>
    <property type="match status" value="1"/>
</dbReference>
<evidence type="ECO:0000313" key="10">
    <source>
        <dbReference type="Proteomes" id="UP001596189"/>
    </source>
</evidence>
<dbReference type="Gene3D" id="1.10.3470.10">
    <property type="entry name" value="ABC transporter involved in vitamin B12 uptake, BtuC"/>
    <property type="match status" value="1"/>
</dbReference>
<reference evidence="10" key="1">
    <citation type="journal article" date="2019" name="Int. J. Syst. Evol. Microbiol.">
        <title>The Global Catalogue of Microorganisms (GCM) 10K type strain sequencing project: providing services to taxonomists for standard genome sequencing and annotation.</title>
        <authorList>
            <consortium name="The Broad Institute Genomics Platform"/>
            <consortium name="The Broad Institute Genome Sequencing Center for Infectious Disease"/>
            <person name="Wu L."/>
            <person name="Ma J."/>
        </authorList>
    </citation>
    <scope>NUCLEOTIDE SEQUENCE [LARGE SCALE GENOMIC DNA]</scope>
    <source>
        <strain evidence="10">KACC 14249</strain>
    </source>
</reference>
<evidence type="ECO:0000256" key="5">
    <source>
        <dbReference type="ARBA" id="ARBA00022692"/>
    </source>
</evidence>
<feature type="transmembrane region" description="Helical" evidence="8">
    <location>
        <begin position="234"/>
        <end position="261"/>
    </location>
</feature>
<sequence length="330" mass="33879">MRRSLGLLALVGLLAAVCVVSILLGTRGVGLETIWKALTDFDPGSTSETVIREMRVPRTLVGLSAGMALGLAGAILQAATRNPLADPGILGINGGAAAAIVVAIMLLGRQSLTTNVWFGFAGAALAVVAVYSVASLGREGATPVKLALAGAAISAGLYAVTTAIVMSNVDAFEEMRHWQVGSLAGRYYPVLWQTLPFLVLGSVAALLSGRALNGLALGDEVATSLGQNVRRTRLLLFALVAILCGAAVAACGPIVFLGLAVPQLARAVVGTDYRWVLAYSAVMAPIVFLVADVIGRLAVSPGELQVGVVLGALGAPVFVLLVRYRNLATL</sequence>
<dbReference type="EMBL" id="JBHSRD010000004">
    <property type="protein sequence ID" value="MFC6008377.1"/>
    <property type="molecule type" value="Genomic_DNA"/>
</dbReference>
<keyword evidence="5 8" id="KW-0812">Transmembrane</keyword>
<feature type="transmembrane region" description="Helical" evidence="8">
    <location>
        <begin position="146"/>
        <end position="167"/>
    </location>
</feature>
<dbReference type="InterPro" id="IPR037294">
    <property type="entry name" value="ABC_BtuC-like"/>
</dbReference>
<gene>
    <name evidence="9" type="ORF">ACFQDO_14665</name>
</gene>